<protein>
    <recommendedName>
        <fullName evidence="3">DUF393 domain-containing protein</fullName>
    </recommendedName>
</protein>
<reference evidence="1 2" key="1">
    <citation type="submission" date="2020-02" db="EMBL/GenBank/DDBJ databases">
        <title>Newly sequenced genome of strain CSTR1 showed variability in Candidatus Kuenenia stuttgartiensis genomes.</title>
        <authorList>
            <person name="Ding C."/>
            <person name="Adrian L."/>
        </authorList>
    </citation>
    <scope>NUCLEOTIDE SEQUENCE [LARGE SCALE GENOMIC DNA]</scope>
    <source>
        <strain evidence="1 2">CSTR1</strain>
    </source>
</reference>
<gene>
    <name evidence="1" type="ORF">KsCSTR_06810</name>
</gene>
<dbReference type="InterPro" id="IPR007263">
    <property type="entry name" value="DCC1-like"/>
</dbReference>
<dbReference type="GO" id="GO:0015035">
    <property type="term" value="F:protein-disulfide reductase activity"/>
    <property type="evidence" value="ECO:0007669"/>
    <property type="project" value="InterPro"/>
</dbReference>
<evidence type="ECO:0008006" key="3">
    <source>
        <dbReference type="Google" id="ProtNLM"/>
    </source>
</evidence>
<dbReference type="AlphaFoldDB" id="A0A6G7GKB1"/>
<evidence type="ECO:0000313" key="1">
    <source>
        <dbReference type="EMBL" id="QII10060.1"/>
    </source>
</evidence>
<dbReference type="RefSeq" id="WP_261345348.1">
    <property type="nucleotide sequence ID" value="NZ_CP049055.1"/>
</dbReference>
<proteinExistence type="predicted"/>
<dbReference type="Pfam" id="PF04134">
    <property type="entry name" value="DCC1-like"/>
    <property type="match status" value="1"/>
</dbReference>
<organism evidence="1 2">
    <name type="scientific">Kuenenia stuttgartiensis</name>
    <dbReference type="NCBI Taxonomy" id="174633"/>
    <lineage>
        <taxon>Bacteria</taxon>
        <taxon>Pseudomonadati</taxon>
        <taxon>Planctomycetota</taxon>
        <taxon>Candidatus Brocadiia</taxon>
        <taxon>Candidatus Brocadiales</taxon>
        <taxon>Candidatus Brocadiaceae</taxon>
        <taxon>Candidatus Kuenenia</taxon>
    </lineage>
</organism>
<dbReference type="Proteomes" id="UP000501926">
    <property type="component" value="Chromosome"/>
</dbReference>
<dbReference type="EMBL" id="CP049055">
    <property type="protein sequence ID" value="QII10060.1"/>
    <property type="molecule type" value="Genomic_DNA"/>
</dbReference>
<sequence>MKNVALIYDDKCSLCRGSMKWIELHAIRKGIFEFVSCQSEERRLRFPWLAEDRCMQSLQLIFPDGHTLAGDEVIPEIISRLRGYRILSVLFKLPVIKSVLFALYRKLADNRYIISQFIKPLIPE</sequence>
<name>A0A6G7GKB1_KUEST</name>
<evidence type="ECO:0000313" key="2">
    <source>
        <dbReference type="Proteomes" id="UP000501926"/>
    </source>
</evidence>
<accession>A0A6G7GKB1</accession>